<comment type="similarity">
    <text evidence="1">Belongs to the DNA polymerase type-Y family.</text>
</comment>
<dbReference type="SUPFAM" id="SSF56672">
    <property type="entry name" value="DNA/RNA polymerases"/>
    <property type="match status" value="1"/>
</dbReference>
<dbReference type="EMBL" id="CP033058">
    <property type="protein sequence ID" value="AZZ65466.1"/>
    <property type="molecule type" value="Genomic_DNA"/>
</dbReference>
<dbReference type="InterPro" id="IPR043502">
    <property type="entry name" value="DNA/RNA_pol_sf"/>
</dbReference>
<accession>A0A3Q9VBH9</accession>
<proteinExistence type="inferred from homology"/>
<dbReference type="InterPro" id="IPR050116">
    <property type="entry name" value="DNA_polymerase-Y"/>
</dbReference>
<dbReference type="RefSeq" id="WP_116171704.1">
    <property type="nucleotide sequence ID" value="NZ_CP033058.2"/>
</dbReference>
<dbReference type="InterPro" id="IPR017961">
    <property type="entry name" value="DNA_pol_Y-fam_little_finger"/>
</dbReference>
<evidence type="ECO:0000259" key="2">
    <source>
        <dbReference type="PROSITE" id="PS50173"/>
    </source>
</evidence>
<dbReference type="CDD" id="cd03586">
    <property type="entry name" value="PolY_Pol_IV_kappa"/>
    <property type="match status" value="1"/>
</dbReference>
<dbReference type="Gene3D" id="1.10.150.20">
    <property type="entry name" value="5' to 3' exonuclease, C-terminal subdomain"/>
    <property type="match status" value="1"/>
</dbReference>
<keyword evidence="4" id="KW-1185">Reference proteome</keyword>
<dbReference type="SUPFAM" id="SSF100879">
    <property type="entry name" value="Lesion bypass DNA polymerase (Y-family), little finger domain"/>
    <property type="match status" value="1"/>
</dbReference>
<dbReference type="InterPro" id="IPR036775">
    <property type="entry name" value="DNA_pol_Y-fam_lit_finger_sf"/>
</dbReference>
<dbReference type="InterPro" id="IPR022880">
    <property type="entry name" value="DNApol_IV"/>
</dbReference>
<dbReference type="GO" id="GO:0042276">
    <property type="term" value="P:error-prone translesion synthesis"/>
    <property type="evidence" value="ECO:0007669"/>
    <property type="project" value="TreeGrafter"/>
</dbReference>
<dbReference type="Pfam" id="PF11798">
    <property type="entry name" value="IMS_HHH"/>
    <property type="match status" value="1"/>
</dbReference>
<dbReference type="Gene3D" id="3.30.1490.100">
    <property type="entry name" value="DNA polymerase, Y-family, little finger domain"/>
    <property type="match status" value="1"/>
</dbReference>
<dbReference type="GO" id="GO:0003887">
    <property type="term" value="F:DNA-directed DNA polymerase activity"/>
    <property type="evidence" value="ECO:0007669"/>
    <property type="project" value="InterPro"/>
</dbReference>
<dbReference type="PANTHER" id="PTHR11076">
    <property type="entry name" value="DNA REPAIR POLYMERASE UMUC / TRANSFERASE FAMILY MEMBER"/>
    <property type="match status" value="1"/>
</dbReference>
<evidence type="ECO:0000313" key="4">
    <source>
        <dbReference type="Proteomes" id="UP000256585"/>
    </source>
</evidence>
<dbReference type="InterPro" id="IPR001126">
    <property type="entry name" value="UmuC"/>
</dbReference>
<dbReference type="Gene3D" id="3.30.70.270">
    <property type="match status" value="1"/>
</dbReference>
<sequence>MAKIIFHIDMDAFFVSCERAKNNSLINKPIVIASNLKRAIISAASYEVKNLGFKTGDPFYKVKKVIKDLVIIEPHYDLYSMMSTKIFEFIENNFSKDLEIYSIDECYIDVTQKYKKYGSPENMAKEIQKSILLHFQIPCSIGISYTKFLAKMSTNKAKTFGIVETKKEDIPSYFYNLPINKIFGIGRANAPKLNNAGIYTYEDLLNCKNDVLLRKIFGKNYYYLIGDLKGENEKNQHVLSKTVKSISNSETFMINDSNNYLFVINELKKIINNIVNRANDLNLECKEISISLRTQEKNWLKKSKTLPNWTNDFEVLWQYALNLFNTLWNDEYIRGVGGSLSYLKSIFDNNKTINLFEQEKLSKIDRIINNSNYRFGKNLLKTGAQYLKEKSAQQENIKFLRKNKKPYNKKINLEE</sequence>
<dbReference type="OrthoDB" id="9808813at2"/>
<dbReference type="InterPro" id="IPR024728">
    <property type="entry name" value="PolY_HhH_motif"/>
</dbReference>
<evidence type="ECO:0000313" key="3">
    <source>
        <dbReference type="EMBL" id="AZZ65466.1"/>
    </source>
</evidence>
<dbReference type="GO" id="GO:0006281">
    <property type="term" value="P:DNA repair"/>
    <property type="evidence" value="ECO:0007669"/>
    <property type="project" value="InterPro"/>
</dbReference>
<dbReference type="PROSITE" id="PS50173">
    <property type="entry name" value="UMUC"/>
    <property type="match status" value="1"/>
</dbReference>
<organism evidence="3 4">
    <name type="scientific">Metamycoplasma phocicerebrale</name>
    <dbReference type="NCBI Taxonomy" id="142649"/>
    <lineage>
        <taxon>Bacteria</taxon>
        <taxon>Bacillati</taxon>
        <taxon>Mycoplasmatota</taxon>
        <taxon>Mycoplasmoidales</taxon>
        <taxon>Metamycoplasmataceae</taxon>
        <taxon>Metamycoplasma</taxon>
    </lineage>
</organism>
<dbReference type="Pfam" id="PF11799">
    <property type="entry name" value="IMS_C"/>
    <property type="match status" value="1"/>
</dbReference>
<name>A0A3Q9VBH9_9BACT</name>
<dbReference type="InterPro" id="IPR043128">
    <property type="entry name" value="Rev_trsase/Diguanyl_cyclase"/>
</dbReference>
<dbReference type="GO" id="GO:0009432">
    <property type="term" value="P:SOS response"/>
    <property type="evidence" value="ECO:0007669"/>
    <property type="project" value="TreeGrafter"/>
</dbReference>
<dbReference type="GO" id="GO:0003684">
    <property type="term" value="F:damaged DNA binding"/>
    <property type="evidence" value="ECO:0007669"/>
    <property type="project" value="InterPro"/>
</dbReference>
<gene>
    <name evidence="3" type="ORF">DMC14_001525</name>
</gene>
<dbReference type="PANTHER" id="PTHR11076:SF33">
    <property type="entry name" value="DNA POLYMERASE KAPPA"/>
    <property type="match status" value="1"/>
</dbReference>
<dbReference type="KEGG" id="mphc:DMC14_001525"/>
<protein>
    <submittedName>
        <fullName evidence="3">DNA polymerase IV</fullName>
    </submittedName>
</protein>
<dbReference type="AlphaFoldDB" id="A0A3Q9VBH9"/>
<evidence type="ECO:0000256" key="1">
    <source>
        <dbReference type="ARBA" id="ARBA00010945"/>
    </source>
</evidence>
<reference evidence="3" key="1">
    <citation type="submission" date="2019-03" db="EMBL/GenBank/DDBJ databases">
        <title>Draft Sequence and Annotation of the Mycoplasma phocicerebrale Strain 1049T Genome.</title>
        <authorList>
            <person name="Frasca S.Jr."/>
            <person name="Kutish G.F."/>
            <person name="Castellanos Gell J."/>
            <person name="Michaels D.L."/>
            <person name="Brown D.R."/>
        </authorList>
    </citation>
    <scope>NUCLEOTIDE SEQUENCE</scope>
    <source>
        <strain evidence="3">1049</strain>
    </source>
</reference>
<dbReference type="Gene3D" id="3.40.1170.60">
    <property type="match status" value="1"/>
</dbReference>
<feature type="domain" description="UmuC" evidence="2">
    <location>
        <begin position="5"/>
        <end position="186"/>
    </location>
</feature>
<dbReference type="GO" id="GO:0005829">
    <property type="term" value="C:cytosol"/>
    <property type="evidence" value="ECO:0007669"/>
    <property type="project" value="TreeGrafter"/>
</dbReference>
<dbReference type="Proteomes" id="UP000256585">
    <property type="component" value="Chromosome"/>
</dbReference>
<dbReference type="Pfam" id="PF00817">
    <property type="entry name" value="IMS"/>
    <property type="match status" value="1"/>
</dbReference>